<name>A0A1N7SDK4_9BURK</name>
<comment type="caution">
    <text evidence="1">The sequence shown here is derived from an EMBL/GenBank/DDBJ whole genome shotgun (WGS) entry which is preliminary data.</text>
</comment>
<dbReference type="Proteomes" id="UP000195569">
    <property type="component" value="Unassembled WGS sequence"/>
</dbReference>
<evidence type="ECO:0000313" key="1">
    <source>
        <dbReference type="EMBL" id="SIT45475.1"/>
    </source>
</evidence>
<dbReference type="AlphaFoldDB" id="A0A1N7SDK4"/>
<sequence length="67" mass="7165">MTATGFGVQDLCPCLAHPVRSAVLSIALQFTVPYPRYAKFVKWLTLDGCASAAMCASCCASTPLRPR</sequence>
<reference evidence="1" key="1">
    <citation type="submission" date="2016-12" db="EMBL/GenBank/DDBJ databases">
        <authorList>
            <person name="Moulin L."/>
        </authorList>
    </citation>
    <scope>NUCLEOTIDE SEQUENCE [LARGE SCALE GENOMIC DNA]</scope>
    <source>
        <strain evidence="1">STM 7183</strain>
    </source>
</reference>
<keyword evidence="2" id="KW-1185">Reference proteome</keyword>
<protein>
    <submittedName>
        <fullName evidence="1">Uncharacterized protein</fullName>
    </submittedName>
</protein>
<accession>A0A1N7SDK4</accession>
<organism evidence="1 2">
    <name type="scientific">Paraburkholderia piptadeniae</name>
    <dbReference type="NCBI Taxonomy" id="1701573"/>
    <lineage>
        <taxon>Bacteria</taxon>
        <taxon>Pseudomonadati</taxon>
        <taxon>Pseudomonadota</taxon>
        <taxon>Betaproteobacteria</taxon>
        <taxon>Burkholderiales</taxon>
        <taxon>Burkholderiaceae</taxon>
        <taxon>Paraburkholderia</taxon>
    </lineage>
</organism>
<dbReference type="EMBL" id="CYGY02000047">
    <property type="protein sequence ID" value="SIT45475.1"/>
    <property type="molecule type" value="Genomic_DNA"/>
</dbReference>
<gene>
    <name evidence="1" type="ORF">BN2476_470005</name>
</gene>
<proteinExistence type="predicted"/>
<evidence type="ECO:0000313" key="2">
    <source>
        <dbReference type="Proteomes" id="UP000195569"/>
    </source>
</evidence>